<dbReference type="GO" id="GO:0003908">
    <property type="term" value="F:methylated-DNA-[protein]-cysteine S-methyltransferase activity"/>
    <property type="evidence" value="ECO:0007669"/>
    <property type="project" value="UniProtKB-EC"/>
</dbReference>
<evidence type="ECO:0000256" key="1">
    <source>
        <dbReference type="ARBA" id="ARBA00001286"/>
    </source>
</evidence>
<keyword evidence="6" id="KW-0227">DNA damage</keyword>
<reference evidence="11 12" key="1">
    <citation type="submission" date="2018-06" db="EMBL/GenBank/DDBJ databases">
        <title>Extensive metabolic versatility and redundancy in microbially diverse, dynamic hydrothermal sediments.</title>
        <authorList>
            <person name="Dombrowski N."/>
            <person name="Teske A."/>
            <person name="Baker B.J."/>
        </authorList>
    </citation>
    <scope>NUCLEOTIDE SEQUENCE [LARGE SCALE GENOMIC DNA]</scope>
    <source>
        <strain evidence="11">B35_G9</strain>
    </source>
</reference>
<comment type="catalytic activity">
    <reaction evidence="1">
        <text>a 4-O-methyl-thymidine in DNA + L-cysteinyl-[protein] = a thymidine in DNA + S-methyl-L-cysteinyl-[protein]</text>
        <dbReference type="Rhea" id="RHEA:53428"/>
        <dbReference type="Rhea" id="RHEA-COMP:10131"/>
        <dbReference type="Rhea" id="RHEA-COMP:10132"/>
        <dbReference type="Rhea" id="RHEA-COMP:13555"/>
        <dbReference type="Rhea" id="RHEA-COMP:13556"/>
        <dbReference type="ChEBI" id="CHEBI:29950"/>
        <dbReference type="ChEBI" id="CHEBI:82612"/>
        <dbReference type="ChEBI" id="CHEBI:137386"/>
        <dbReference type="ChEBI" id="CHEBI:137387"/>
        <dbReference type="EC" id="2.1.1.63"/>
    </reaction>
</comment>
<dbReference type="CDD" id="cd06445">
    <property type="entry name" value="ATase"/>
    <property type="match status" value="1"/>
</dbReference>
<gene>
    <name evidence="11" type="ORF">DRP44_05025</name>
</gene>
<evidence type="ECO:0000256" key="3">
    <source>
        <dbReference type="ARBA" id="ARBA00011918"/>
    </source>
</evidence>
<protein>
    <recommendedName>
        <fullName evidence="3">methylated-DNA--[protein]-cysteine S-methyltransferase</fullName>
        <ecNumber evidence="3">2.1.1.63</ecNumber>
    </recommendedName>
</protein>
<dbReference type="Pfam" id="PF01035">
    <property type="entry name" value="DNA_binding_1"/>
    <property type="match status" value="1"/>
</dbReference>
<dbReference type="InterPro" id="IPR036217">
    <property type="entry name" value="MethylDNA_cys_MeTrfase_DNAb"/>
</dbReference>
<comment type="catalytic activity">
    <reaction evidence="8">
        <text>a 6-O-methyl-2'-deoxyguanosine in DNA + L-cysteinyl-[protein] = S-methyl-L-cysteinyl-[protein] + a 2'-deoxyguanosine in DNA</text>
        <dbReference type="Rhea" id="RHEA:24000"/>
        <dbReference type="Rhea" id="RHEA-COMP:10131"/>
        <dbReference type="Rhea" id="RHEA-COMP:10132"/>
        <dbReference type="Rhea" id="RHEA-COMP:11367"/>
        <dbReference type="Rhea" id="RHEA-COMP:11368"/>
        <dbReference type="ChEBI" id="CHEBI:29950"/>
        <dbReference type="ChEBI" id="CHEBI:82612"/>
        <dbReference type="ChEBI" id="CHEBI:85445"/>
        <dbReference type="ChEBI" id="CHEBI:85448"/>
        <dbReference type="EC" id="2.1.1.63"/>
    </reaction>
</comment>
<organism evidence="11 12">
    <name type="scientific">candidate division TA06 bacterium</name>
    <dbReference type="NCBI Taxonomy" id="2250710"/>
    <lineage>
        <taxon>Bacteria</taxon>
        <taxon>Bacteria division TA06</taxon>
    </lineage>
</organism>
<evidence type="ECO:0000256" key="7">
    <source>
        <dbReference type="ARBA" id="ARBA00023204"/>
    </source>
</evidence>
<dbReference type="InterPro" id="IPR008332">
    <property type="entry name" value="MethylG_MeTrfase_N"/>
</dbReference>
<evidence type="ECO:0000313" key="11">
    <source>
        <dbReference type="EMBL" id="RKX66026.1"/>
    </source>
</evidence>
<keyword evidence="4 11" id="KW-0489">Methyltransferase</keyword>
<dbReference type="PROSITE" id="PS00374">
    <property type="entry name" value="MGMT"/>
    <property type="match status" value="1"/>
</dbReference>
<dbReference type="EC" id="2.1.1.63" evidence="3"/>
<dbReference type="SUPFAM" id="SSF46767">
    <property type="entry name" value="Methylated DNA-protein cysteine methyltransferase, C-terminal domain"/>
    <property type="match status" value="1"/>
</dbReference>
<evidence type="ECO:0000259" key="10">
    <source>
        <dbReference type="Pfam" id="PF02870"/>
    </source>
</evidence>
<evidence type="ECO:0000313" key="12">
    <source>
        <dbReference type="Proteomes" id="UP000282321"/>
    </source>
</evidence>
<keyword evidence="5 11" id="KW-0808">Transferase</keyword>
<evidence type="ECO:0000256" key="8">
    <source>
        <dbReference type="ARBA" id="ARBA00049348"/>
    </source>
</evidence>
<dbReference type="NCBIfam" id="TIGR00589">
    <property type="entry name" value="ogt"/>
    <property type="match status" value="1"/>
</dbReference>
<dbReference type="Pfam" id="PF02870">
    <property type="entry name" value="Methyltransf_1N"/>
    <property type="match status" value="1"/>
</dbReference>
<name>A0A660S7L8_UNCT6</name>
<dbReference type="SUPFAM" id="SSF53155">
    <property type="entry name" value="Methylated DNA-protein cysteine methyltransferase domain"/>
    <property type="match status" value="1"/>
</dbReference>
<sequence length="170" mass="19144">MELLNIYYEPTKIGKVVIGEYNNSVVYVGFPGKEMMKKLTLFSRKNGFVIKLNKTKIVEEAFREIDQYFNGERREFTIPVNLIGTDLQIKIWRAVASIPYGEVSTYSEIANKIGGKGYARVVGNAMSANPVPIIIPCHRIIGKNGGLRGFGGGLRLKRYLLELESENIIR</sequence>
<evidence type="ECO:0000256" key="5">
    <source>
        <dbReference type="ARBA" id="ARBA00022679"/>
    </source>
</evidence>
<evidence type="ECO:0000256" key="2">
    <source>
        <dbReference type="ARBA" id="ARBA00008711"/>
    </source>
</evidence>
<dbReference type="GO" id="GO:0032259">
    <property type="term" value="P:methylation"/>
    <property type="evidence" value="ECO:0007669"/>
    <property type="project" value="UniProtKB-KW"/>
</dbReference>
<dbReference type="InterPro" id="IPR036388">
    <property type="entry name" value="WH-like_DNA-bd_sf"/>
</dbReference>
<evidence type="ECO:0000256" key="4">
    <source>
        <dbReference type="ARBA" id="ARBA00022603"/>
    </source>
</evidence>
<proteinExistence type="inferred from homology"/>
<dbReference type="PANTHER" id="PTHR10815:SF5">
    <property type="entry name" value="METHYLATED-DNA--PROTEIN-CYSTEINE METHYLTRANSFERASE"/>
    <property type="match status" value="1"/>
</dbReference>
<feature type="domain" description="Methylguanine DNA methyltransferase ribonuclease-like" evidence="10">
    <location>
        <begin position="58"/>
        <end position="82"/>
    </location>
</feature>
<dbReference type="InterPro" id="IPR014048">
    <property type="entry name" value="MethylDNA_cys_MeTrfase_DNA-bd"/>
</dbReference>
<comment type="caution">
    <text evidence="11">The sequence shown here is derived from an EMBL/GenBank/DDBJ whole genome shotgun (WGS) entry which is preliminary data.</text>
</comment>
<dbReference type="Gene3D" id="3.30.160.70">
    <property type="entry name" value="Methylated DNA-protein cysteine methyltransferase domain"/>
    <property type="match status" value="1"/>
</dbReference>
<comment type="similarity">
    <text evidence="2">Belongs to the MGMT family.</text>
</comment>
<accession>A0A660S7L8</accession>
<dbReference type="EMBL" id="QNBC01000059">
    <property type="protein sequence ID" value="RKX66026.1"/>
    <property type="molecule type" value="Genomic_DNA"/>
</dbReference>
<dbReference type="InterPro" id="IPR001497">
    <property type="entry name" value="MethylDNA_cys_MeTrfase_AS"/>
</dbReference>
<evidence type="ECO:0000259" key="9">
    <source>
        <dbReference type="Pfam" id="PF01035"/>
    </source>
</evidence>
<keyword evidence="7" id="KW-0234">DNA repair</keyword>
<feature type="domain" description="Methylated-DNA-[protein]-cysteine S-methyltransferase DNA binding" evidence="9">
    <location>
        <begin position="87"/>
        <end position="165"/>
    </location>
</feature>
<dbReference type="AlphaFoldDB" id="A0A660S7L8"/>
<dbReference type="PANTHER" id="PTHR10815">
    <property type="entry name" value="METHYLATED-DNA--PROTEIN-CYSTEINE METHYLTRANSFERASE"/>
    <property type="match status" value="1"/>
</dbReference>
<dbReference type="InterPro" id="IPR036631">
    <property type="entry name" value="MGMT_N_sf"/>
</dbReference>
<dbReference type="Gene3D" id="1.10.10.10">
    <property type="entry name" value="Winged helix-like DNA-binding domain superfamily/Winged helix DNA-binding domain"/>
    <property type="match status" value="1"/>
</dbReference>
<evidence type="ECO:0000256" key="6">
    <source>
        <dbReference type="ARBA" id="ARBA00022763"/>
    </source>
</evidence>
<dbReference type="Proteomes" id="UP000282321">
    <property type="component" value="Unassembled WGS sequence"/>
</dbReference>
<dbReference type="FunFam" id="1.10.10.10:FF:000214">
    <property type="entry name" value="Methylated-DNA--protein-cysteine methyltransferase"/>
    <property type="match status" value="1"/>
</dbReference>
<dbReference type="GO" id="GO:0006281">
    <property type="term" value="P:DNA repair"/>
    <property type="evidence" value="ECO:0007669"/>
    <property type="project" value="UniProtKB-KW"/>
</dbReference>